<proteinExistence type="predicted"/>
<dbReference type="SUPFAM" id="SSF47336">
    <property type="entry name" value="ACP-like"/>
    <property type="match status" value="1"/>
</dbReference>
<protein>
    <submittedName>
        <fullName evidence="2">Acyl carrier protein</fullName>
    </submittedName>
</protein>
<feature type="domain" description="Carrier" evidence="1">
    <location>
        <begin position="7"/>
        <end position="81"/>
    </location>
</feature>
<sequence>MDLADKLDTFTRLVPLLDEASAADTDDITRDAKLRDLAIDSLSMIELVVKIEDEFKVRLEENTVREWSTVTNIISHIDEHGGNGANGSTGRKS</sequence>
<gene>
    <name evidence="2" type="ORF">QPX54_05440</name>
</gene>
<dbReference type="Proteomes" id="UP001226160">
    <property type="component" value="Unassembled WGS sequence"/>
</dbReference>
<evidence type="ECO:0000259" key="1">
    <source>
        <dbReference type="PROSITE" id="PS50075"/>
    </source>
</evidence>
<reference evidence="2" key="1">
    <citation type="submission" date="2023-05" db="EMBL/GenBank/DDBJ databases">
        <title>Metabolic capabilities are highly conserved among human nasal-associated Corynebacterium species in pangenomic analyses.</title>
        <authorList>
            <person name="Tran T.H."/>
            <person name="Roberts A.Q."/>
            <person name="Escapa I.F."/>
            <person name="Gao W."/>
            <person name="Conlan S."/>
            <person name="Kong H."/>
            <person name="Segre J.A."/>
            <person name="Kelly M.S."/>
            <person name="Lemon K.P."/>
        </authorList>
    </citation>
    <scope>NUCLEOTIDE SEQUENCE</scope>
    <source>
        <strain evidence="2">KPL2654</strain>
    </source>
</reference>
<dbReference type="EMBL" id="JASNVP010000004">
    <property type="protein sequence ID" value="MDK4325960.1"/>
    <property type="molecule type" value="Genomic_DNA"/>
</dbReference>
<comment type="caution">
    <text evidence="2">The sequence shown here is derived from an EMBL/GenBank/DDBJ whole genome shotgun (WGS) entry which is preliminary data.</text>
</comment>
<dbReference type="PROSITE" id="PS50075">
    <property type="entry name" value="CARRIER"/>
    <property type="match status" value="1"/>
</dbReference>
<dbReference type="InterPro" id="IPR009081">
    <property type="entry name" value="PP-bd_ACP"/>
</dbReference>
<dbReference type="Pfam" id="PF00550">
    <property type="entry name" value="PP-binding"/>
    <property type="match status" value="1"/>
</dbReference>
<accession>A0AAP4F6T6</accession>
<name>A0AAP4F6T6_9CORY</name>
<evidence type="ECO:0000313" key="3">
    <source>
        <dbReference type="Proteomes" id="UP001226160"/>
    </source>
</evidence>
<dbReference type="Gene3D" id="1.10.1200.10">
    <property type="entry name" value="ACP-like"/>
    <property type="match status" value="1"/>
</dbReference>
<dbReference type="InterPro" id="IPR036736">
    <property type="entry name" value="ACP-like_sf"/>
</dbReference>
<dbReference type="AlphaFoldDB" id="A0AAP4F6T6"/>
<organism evidence="2 3">
    <name type="scientific">Corynebacterium propinquum</name>
    <dbReference type="NCBI Taxonomy" id="43769"/>
    <lineage>
        <taxon>Bacteria</taxon>
        <taxon>Bacillati</taxon>
        <taxon>Actinomycetota</taxon>
        <taxon>Actinomycetes</taxon>
        <taxon>Mycobacteriales</taxon>
        <taxon>Corynebacteriaceae</taxon>
        <taxon>Corynebacterium</taxon>
    </lineage>
</organism>
<dbReference type="RefSeq" id="WP_284589614.1">
    <property type="nucleotide sequence ID" value="NZ_JASNVP010000004.1"/>
</dbReference>
<evidence type="ECO:0000313" key="2">
    <source>
        <dbReference type="EMBL" id="MDK4325960.1"/>
    </source>
</evidence>